<proteinExistence type="predicted"/>
<evidence type="ECO:0000256" key="1">
    <source>
        <dbReference type="SAM" id="SignalP"/>
    </source>
</evidence>
<keyword evidence="1" id="KW-0732">Signal</keyword>
<accession>A0A2S5A9W7</accession>
<dbReference type="EMBL" id="PQVF01000001">
    <property type="protein sequence ID" value="POY39391.1"/>
    <property type="molecule type" value="Genomic_DNA"/>
</dbReference>
<dbReference type="AlphaFoldDB" id="A0A2S5A9W7"/>
<comment type="caution">
    <text evidence="2">The sequence shown here is derived from an EMBL/GenBank/DDBJ whole genome shotgun (WGS) entry which is preliminary data.</text>
</comment>
<feature type="signal peptide" evidence="1">
    <location>
        <begin position="1"/>
        <end position="19"/>
    </location>
</feature>
<reference evidence="2 3" key="1">
    <citation type="submission" date="2018-01" db="EMBL/GenBank/DDBJ databases">
        <authorList>
            <person name="Gaut B.S."/>
            <person name="Morton B.R."/>
            <person name="Clegg M.T."/>
            <person name="Duvall M.R."/>
        </authorList>
    </citation>
    <scope>NUCLEOTIDE SEQUENCE [LARGE SCALE GENOMIC DNA]</scope>
    <source>
        <strain evidence="2 3">HR-AV</strain>
    </source>
</reference>
<name>A0A2S5A9W7_9SPHI</name>
<organism evidence="2 3">
    <name type="scientific">Solitalea longa</name>
    <dbReference type="NCBI Taxonomy" id="2079460"/>
    <lineage>
        <taxon>Bacteria</taxon>
        <taxon>Pseudomonadati</taxon>
        <taxon>Bacteroidota</taxon>
        <taxon>Sphingobacteriia</taxon>
        <taxon>Sphingobacteriales</taxon>
        <taxon>Sphingobacteriaceae</taxon>
        <taxon>Solitalea</taxon>
    </lineage>
</organism>
<dbReference type="Proteomes" id="UP000236893">
    <property type="component" value="Unassembled WGS sequence"/>
</dbReference>
<evidence type="ECO:0000313" key="3">
    <source>
        <dbReference type="Proteomes" id="UP000236893"/>
    </source>
</evidence>
<evidence type="ECO:0008006" key="4">
    <source>
        <dbReference type="Google" id="ProtNLM"/>
    </source>
</evidence>
<keyword evidence="3" id="KW-1185">Reference proteome</keyword>
<feature type="chain" id="PRO_5015735118" description="DUF4625 domain-containing protein" evidence="1">
    <location>
        <begin position="20"/>
        <end position="254"/>
    </location>
</feature>
<gene>
    <name evidence="2" type="ORF">C3K47_00280</name>
</gene>
<evidence type="ECO:0000313" key="2">
    <source>
        <dbReference type="EMBL" id="POY39391.1"/>
    </source>
</evidence>
<sequence length="254" mass="27407">MTRAVLTAFLLFLSLTLFAETTRAVVRAHAKDAKFIGTGIGGAYVVIRNDLTGEILAKGLTTGASGNTELIMNTAIKRNDRLTDDQTAKFIGIVDIDEPVFVTIEVTAPVNRKNAAIKVSTQVWLIPGKHIEGDGIVLEVPGFILDVLAPQTHQVIPSASLKDNKVLIKANLVMMCGCAISKGGTWNSEDIEVKAIVKLEGKKLAEVPLHITDQTNVFEGTLDASAKGNYELQLYAYDRKTGNTGVDKVNFVIQ</sequence>
<dbReference type="OrthoDB" id="9770889at2"/>
<protein>
    <recommendedName>
        <fullName evidence="4">DUF4625 domain-containing protein</fullName>
    </recommendedName>
</protein>